<dbReference type="GO" id="GO:1902201">
    <property type="term" value="P:negative regulation of bacterial-type flagellum-dependent cell motility"/>
    <property type="evidence" value="ECO:0007669"/>
    <property type="project" value="TreeGrafter"/>
</dbReference>
<dbReference type="PANTHER" id="PTHR45138">
    <property type="entry name" value="REGULATORY COMPONENTS OF SENSORY TRANSDUCTION SYSTEM"/>
    <property type="match status" value="1"/>
</dbReference>
<dbReference type="Proteomes" id="UP000319014">
    <property type="component" value="Unassembled WGS sequence"/>
</dbReference>
<dbReference type="InterPro" id="IPR043128">
    <property type="entry name" value="Rev_trsase/Diguanyl_cyclase"/>
</dbReference>
<dbReference type="SMART" id="SM00448">
    <property type="entry name" value="REC"/>
    <property type="match status" value="2"/>
</dbReference>
<dbReference type="Gene3D" id="3.40.50.2300">
    <property type="match status" value="1"/>
</dbReference>
<comment type="caution">
    <text evidence="3">Lacks conserved residue(s) required for the propagation of feature annotation.</text>
</comment>
<evidence type="ECO:0000313" key="6">
    <source>
        <dbReference type="EMBL" id="SMO55275.1"/>
    </source>
</evidence>
<dbReference type="GO" id="GO:0005886">
    <property type="term" value="C:plasma membrane"/>
    <property type="evidence" value="ECO:0007669"/>
    <property type="project" value="TreeGrafter"/>
</dbReference>
<evidence type="ECO:0000313" key="7">
    <source>
        <dbReference type="Proteomes" id="UP000319014"/>
    </source>
</evidence>
<dbReference type="GO" id="GO:0043709">
    <property type="term" value="P:cell adhesion involved in single-species biofilm formation"/>
    <property type="evidence" value="ECO:0007669"/>
    <property type="project" value="TreeGrafter"/>
</dbReference>
<evidence type="ECO:0000259" key="5">
    <source>
        <dbReference type="PROSITE" id="PS50887"/>
    </source>
</evidence>
<dbReference type="InterPro" id="IPR011006">
    <property type="entry name" value="CheY-like_superfamily"/>
</dbReference>
<dbReference type="AlphaFoldDB" id="A0A521C7C0"/>
<gene>
    <name evidence="6" type="ORF">SAMN06265221_10438</name>
</gene>
<evidence type="ECO:0000256" key="3">
    <source>
        <dbReference type="PROSITE-ProRule" id="PRU00169"/>
    </source>
</evidence>
<dbReference type="InterPro" id="IPR000160">
    <property type="entry name" value="GGDEF_dom"/>
</dbReference>
<evidence type="ECO:0000256" key="1">
    <source>
        <dbReference type="ARBA" id="ARBA00012528"/>
    </source>
</evidence>
<name>A0A521C7C0_9RHOB</name>
<feature type="domain" description="Response regulatory" evidence="4">
    <location>
        <begin position="6"/>
        <end position="120"/>
    </location>
</feature>
<dbReference type="InterPro" id="IPR029787">
    <property type="entry name" value="Nucleotide_cyclase"/>
</dbReference>
<evidence type="ECO:0000256" key="2">
    <source>
        <dbReference type="ARBA" id="ARBA00034247"/>
    </source>
</evidence>
<dbReference type="CDD" id="cd01949">
    <property type="entry name" value="GGDEF"/>
    <property type="match status" value="1"/>
</dbReference>
<proteinExistence type="predicted"/>
<dbReference type="SUPFAM" id="SSF55073">
    <property type="entry name" value="Nucleotide cyclase"/>
    <property type="match status" value="1"/>
</dbReference>
<feature type="domain" description="Response regulatory" evidence="4">
    <location>
        <begin position="143"/>
        <end position="261"/>
    </location>
</feature>
<dbReference type="GO" id="GO:0000160">
    <property type="term" value="P:phosphorelay signal transduction system"/>
    <property type="evidence" value="ECO:0007669"/>
    <property type="project" value="InterPro"/>
</dbReference>
<dbReference type="PROSITE" id="PS50110">
    <property type="entry name" value="RESPONSE_REGULATORY"/>
    <property type="match status" value="2"/>
</dbReference>
<accession>A0A521C7C0</accession>
<dbReference type="SMART" id="SM00267">
    <property type="entry name" value="GGDEF"/>
    <property type="match status" value="1"/>
</dbReference>
<dbReference type="GO" id="GO:0052621">
    <property type="term" value="F:diguanylate cyclase activity"/>
    <property type="evidence" value="ECO:0007669"/>
    <property type="project" value="UniProtKB-EC"/>
</dbReference>
<dbReference type="PANTHER" id="PTHR45138:SF9">
    <property type="entry name" value="DIGUANYLATE CYCLASE DGCM-RELATED"/>
    <property type="match status" value="1"/>
</dbReference>
<dbReference type="NCBIfam" id="TIGR00254">
    <property type="entry name" value="GGDEF"/>
    <property type="match status" value="1"/>
</dbReference>
<dbReference type="SUPFAM" id="SSF52172">
    <property type="entry name" value="CheY-like"/>
    <property type="match status" value="2"/>
</dbReference>
<sequence>MNMAGRILVVDSVPTNRITMKVRLTAACYDVTPAASGQDALRLAQLVHPQIVLIGTSISDMTAPDLCAALRAQPRGAELPILIHALDAGARIDALRAGASALIDARGDDLTLLARIRGLMREDAQVSGMAEAQAGFQHDDRPRAVFIADQPATALSWRHALQTRLNFAITVNEPDRALADAARGRVPDLYLLAADIRQSGDGLRLLSELRSRPLSRDAGFVIVLRDDRAEMTSVALDLGAGDVLTAELTSVTGATEAAIRLEAQLSRKREADRRRQETQRNVALAMTDPLTGLHNRRYAMPRLAELFDAACQDGDDLALIVLDLDRFKLVNDNHGHAAGDAVLTAIAARLRACVPPEAVLARMGGEEFLAVLPGYSAQSAHMIAEEIRHSVMATPVPLPKGCAADTLSVTVSAGIAAMDASQPSGTAPDADHLLTRADKALLRAKTSGRNCIVLASPAIAA</sequence>
<dbReference type="Pfam" id="PF00072">
    <property type="entry name" value="Response_reg"/>
    <property type="match status" value="1"/>
</dbReference>
<organism evidence="6 7">
    <name type="scientific">Paracoccus laeviglucosivorans</name>
    <dbReference type="NCBI Taxonomy" id="1197861"/>
    <lineage>
        <taxon>Bacteria</taxon>
        <taxon>Pseudomonadati</taxon>
        <taxon>Pseudomonadota</taxon>
        <taxon>Alphaproteobacteria</taxon>
        <taxon>Rhodobacterales</taxon>
        <taxon>Paracoccaceae</taxon>
        <taxon>Paracoccus</taxon>
    </lineage>
</organism>
<evidence type="ECO:0000259" key="4">
    <source>
        <dbReference type="PROSITE" id="PS50110"/>
    </source>
</evidence>
<dbReference type="EC" id="2.7.7.65" evidence="1"/>
<dbReference type="PROSITE" id="PS50887">
    <property type="entry name" value="GGDEF"/>
    <property type="match status" value="1"/>
</dbReference>
<dbReference type="Gene3D" id="3.30.70.270">
    <property type="match status" value="1"/>
</dbReference>
<protein>
    <recommendedName>
        <fullName evidence="1">diguanylate cyclase</fullName>
        <ecNumber evidence="1">2.7.7.65</ecNumber>
    </recommendedName>
</protein>
<keyword evidence="7" id="KW-1185">Reference proteome</keyword>
<reference evidence="6 7" key="1">
    <citation type="submission" date="2017-05" db="EMBL/GenBank/DDBJ databases">
        <authorList>
            <person name="Varghese N."/>
            <person name="Submissions S."/>
        </authorList>
    </citation>
    <scope>NUCLEOTIDE SEQUENCE [LARGE SCALE GENOMIC DNA]</scope>
    <source>
        <strain evidence="6 7">DSM 100094</strain>
    </source>
</reference>
<feature type="domain" description="GGDEF" evidence="5">
    <location>
        <begin position="315"/>
        <end position="457"/>
    </location>
</feature>
<dbReference type="Pfam" id="PF00990">
    <property type="entry name" value="GGDEF"/>
    <property type="match status" value="1"/>
</dbReference>
<dbReference type="InterPro" id="IPR050469">
    <property type="entry name" value="Diguanylate_Cyclase"/>
</dbReference>
<comment type="catalytic activity">
    <reaction evidence="2">
        <text>2 GTP = 3',3'-c-di-GMP + 2 diphosphate</text>
        <dbReference type="Rhea" id="RHEA:24898"/>
        <dbReference type="ChEBI" id="CHEBI:33019"/>
        <dbReference type="ChEBI" id="CHEBI:37565"/>
        <dbReference type="ChEBI" id="CHEBI:58805"/>
        <dbReference type="EC" id="2.7.7.65"/>
    </reaction>
</comment>
<dbReference type="EMBL" id="FXTK01000004">
    <property type="protein sequence ID" value="SMO55275.1"/>
    <property type="molecule type" value="Genomic_DNA"/>
</dbReference>
<dbReference type="InterPro" id="IPR001789">
    <property type="entry name" value="Sig_transdc_resp-reg_receiver"/>
</dbReference>
<dbReference type="FunFam" id="3.30.70.270:FF:000001">
    <property type="entry name" value="Diguanylate cyclase domain protein"/>
    <property type="match status" value="1"/>
</dbReference>